<feature type="compositionally biased region" description="Basic and acidic residues" evidence="1">
    <location>
        <begin position="142"/>
        <end position="156"/>
    </location>
</feature>
<feature type="non-terminal residue" evidence="2">
    <location>
        <position position="271"/>
    </location>
</feature>
<feature type="compositionally biased region" description="Basic residues" evidence="1">
    <location>
        <begin position="62"/>
        <end position="77"/>
    </location>
</feature>
<dbReference type="GO" id="GO:0008534">
    <property type="term" value="F:oxidized purine nucleobase lesion DNA N-glycosylase activity"/>
    <property type="evidence" value="ECO:0007669"/>
    <property type="project" value="UniProtKB-EC"/>
</dbReference>
<keyword evidence="2" id="KW-0326">Glycosidase</keyword>
<dbReference type="AlphaFoldDB" id="A0A6J4R7V2"/>
<gene>
    <name evidence="2" type="ORF">AVDCRST_MAG02-2624</name>
</gene>
<proteinExistence type="predicted"/>
<keyword evidence="2" id="KW-0378">Hydrolase</keyword>
<name>A0A6J4R7V2_9ACTN</name>
<dbReference type="EMBL" id="CADCVH010000084">
    <property type="protein sequence ID" value="CAA9462738.1"/>
    <property type="molecule type" value="Genomic_DNA"/>
</dbReference>
<feature type="compositionally biased region" description="Low complexity" evidence="1">
    <location>
        <begin position="102"/>
        <end position="113"/>
    </location>
</feature>
<reference evidence="2" key="1">
    <citation type="submission" date="2020-02" db="EMBL/GenBank/DDBJ databases">
        <authorList>
            <person name="Meier V. D."/>
        </authorList>
    </citation>
    <scope>NUCLEOTIDE SEQUENCE</scope>
    <source>
        <strain evidence="2">AVDCRST_MAG02</strain>
    </source>
</reference>
<feature type="non-terminal residue" evidence="2">
    <location>
        <position position="1"/>
    </location>
</feature>
<evidence type="ECO:0000313" key="2">
    <source>
        <dbReference type="EMBL" id="CAA9462738.1"/>
    </source>
</evidence>
<sequence>AGAARDDGNLARRRRARRGAGGLAGGGLPARRDERGDGRVFAEARRADAAGYGQAGQDHSPGLRRGRRHSPPGHLRPRPTPPGMARTRQDEHRRPRVRRGTCPRLHPPVARLLRPLRTRRRGEPPPHIPPRPRPVLRGLHRRVPDARLRPQGEHKGPPPGPVGRRRPRQHLRGRGPLRRGRPPHPQGGHPHPRGDAKGPRRHPRHPPPRDRSPWHHLRLLPRRLRRDRPVPARTPGLHPGRRTVPSLRDPHRQEPRRGSRNLHVPDLPAGV</sequence>
<organism evidence="2">
    <name type="scientific">uncultured Rubrobacteraceae bacterium</name>
    <dbReference type="NCBI Taxonomy" id="349277"/>
    <lineage>
        <taxon>Bacteria</taxon>
        <taxon>Bacillati</taxon>
        <taxon>Actinomycetota</taxon>
        <taxon>Rubrobacteria</taxon>
        <taxon>Rubrobacterales</taxon>
        <taxon>Rubrobacteraceae</taxon>
        <taxon>environmental samples</taxon>
    </lineage>
</organism>
<accession>A0A6J4R7V2</accession>
<feature type="compositionally biased region" description="Basic residues" evidence="1">
    <location>
        <begin position="163"/>
        <end position="182"/>
    </location>
</feature>
<feature type="compositionally biased region" description="Basic and acidic residues" evidence="1">
    <location>
        <begin position="1"/>
        <end position="10"/>
    </location>
</feature>
<feature type="compositionally biased region" description="Low complexity" evidence="1">
    <location>
        <begin position="49"/>
        <end position="58"/>
    </location>
</feature>
<dbReference type="EC" id="3.2.2.23" evidence="2"/>
<feature type="compositionally biased region" description="Basic and acidic residues" evidence="1">
    <location>
        <begin position="248"/>
        <end position="257"/>
    </location>
</feature>
<feature type="compositionally biased region" description="Gly residues" evidence="1">
    <location>
        <begin position="19"/>
        <end position="28"/>
    </location>
</feature>
<feature type="compositionally biased region" description="Basic and acidic residues" evidence="1">
    <location>
        <begin position="30"/>
        <end position="48"/>
    </location>
</feature>
<feature type="compositionally biased region" description="Basic residues" evidence="1">
    <location>
        <begin position="214"/>
        <end position="226"/>
    </location>
</feature>
<protein>
    <submittedName>
        <fullName evidence="2">Formamidopyrimidine-DNA glycosylase</fullName>
        <ecNumber evidence="2">3.2.2.23</ecNumber>
    </submittedName>
</protein>
<evidence type="ECO:0000256" key="1">
    <source>
        <dbReference type="SAM" id="MobiDB-lite"/>
    </source>
</evidence>
<feature type="region of interest" description="Disordered" evidence="1">
    <location>
        <begin position="1"/>
        <end position="271"/>
    </location>
</feature>